<dbReference type="OrthoDB" id="9764248at2"/>
<dbReference type="GO" id="GO:0020037">
    <property type="term" value="F:heme binding"/>
    <property type="evidence" value="ECO:0007669"/>
    <property type="project" value="InterPro"/>
</dbReference>
<feature type="transmembrane region" description="Helical" evidence="11">
    <location>
        <begin position="264"/>
        <end position="287"/>
    </location>
</feature>
<dbReference type="Pfam" id="PF00067">
    <property type="entry name" value="p450"/>
    <property type="match status" value="1"/>
</dbReference>
<keyword evidence="2 9" id="KW-0349">Heme</keyword>
<dbReference type="RefSeq" id="WP_069013914.1">
    <property type="nucleotide sequence ID" value="NZ_LVJW01000003.1"/>
</dbReference>
<accession>A0A1E2UPV6</accession>
<dbReference type="PANTHER" id="PTHR24282:SF211">
    <property type="entry name" value="CYTOCHROME P450-RELATED"/>
    <property type="match status" value="1"/>
</dbReference>
<dbReference type="GO" id="GO:0004497">
    <property type="term" value="F:monooxygenase activity"/>
    <property type="evidence" value="ECO:0007669"/>
    <property type="project" value="UniProtKB-KW"/>
</dbReference>
<evidence type="ECO:0000256" key="8">
    <source>
        <dbReference type="ARBA" id="ARBA00023136"/>
    </source>
</evidence>
<protein>
    <recommendedName>
        <fullName evidence="14">Cytochrome P450</fullName>
    </recommendedName>
</protein>
<keyword evidence="5 11" id="KW-1133">Transmembrane helix</keyword>
<comment type="cofactor">
    <cofactor evidence="9">
        <name>heme</name>
        <dbReference type="ChEBI" id="CHEBI:30413"/>
    </cofactor>
</comment>
<comment type="subcellular location">
    <subcellularLocation>
        <location evidence="1">Membrane</location>
    </subcellularLocation>
</comment>
<dbReference type="PRINTS" id="PR00385">
    <property type="entry name" value="P450"/>
</dbReference>
<dbReference type="PANTHER" id="PTHR24282">
    <property type="entry name" value="CYTOCHROME P450 FAMILY MEMBER"/>
    <property type="match status" value="1"/>
</dbReference>
<evidence type="ECO:0008006" key="14">
    <source>
        <dbReference type="Google" id="ProtNLM"/>
    </source>
</evidence>
<proteinExistence type="inferred from homology"/>
<evidence type="ECO:0000313" key="13">
    <source>
        <dbReference type="Proteomes" id="UP000094849"/>
    </source>
</evidence>
<keyword evidence="4 9" id="KW-0479">Metal-binding</keyword>
<keyword evidence="7 9" id="KW-0408">Iron</keyword>
<dbReference type="STRING" id="1818881.A3196_08490"/>
<organism evidence="12 13">
    <name type="scientific">Candidatus Thiodiazotropha endoloripes</name>
    <dbReference type="NCBI Taxonomy" id="1818881"/>
    <lineage>
        <taxon>Bacteria</taxon>
        <taxon>Pseudomonadati</taxon>
        <taxon>Pseudomonadota</taxon>
        <taxon>Gammaproteobacteria</taxon>
        <taxon>Chromatiales</taxon>
        <taxon>Sedimenticolaceae</taxon>
        <taxon>Candidatus Thiodiazotropha</taxon>
    </lineage>
</organism>
<keyword evidence="3 11" id="KW-0812">Transmembrane</keyword>
<dbReference type="PROSITE" id="PS00086">
    <property type="entry name" value="CYTOCHROME_P450"/>
    <property type="match status" value="1"/>
</dbReference>
<comment type="similarity">
    <text evidence="10">Belongs to the cytochrome P450 family.</text>
</comment>
<dbReference type="Gene3D" id="1.10.630.10">
    <property type="entry name" value="Cytochrome P450"/>
    <property type="match status" value="1"/>
</dbReference>
<dbReference type="InterPro" id="IPR002401">
    <property type="entry name" value="Cyt_P450_E_grp-I"/>
</dbReference>
<keyword evidence="8 11" id="KW-0472">Membrane</keyword>
<evidence type="ECO:0000256" key="9">
    <source>
        <dbReference type="PIRSR" id="PIRSR602401-1"/>
    </source>
</evidence>
<feature type="binding site" description="axial binding residue" evidence="9">
    <location>
        <position position="406"/>
    </location>
    <ligand>
        <name>heme</name>
        <dbReference type="ChEBI" id="CHEBI:30413"/>
    </ligand>
    <ligandPart>
        <name>Fe</name>
        <dbReference type="ChEBI" id="CHEBI:18248"/>
    </ligandPart>
</feature>
<evidence type="ECO:0000256" key="5">
    <source>
        <dbReference type="ARBA" id="ARBA00022989"/>
    </source>
</evidence>
<reference evidence="12 13" key="1">
    <citation type="submission" date="2016-03" db="EMBL/GenBank/DDBJ databases">
        <title>Chemosynthetic sulphur-oxidizing symbionts of marine invertebrate animals are capable of nitrogen fixation.</title>
        <authorList>
            <person name="Petersen J.M."/>
            <person name="Kemper A."/>
            <person name="Gruber-Vodicka H."/>
            <person name="Cardini U."/>
            <person name="Geest Mvander."/>
            <person name="Kleiner M."/>
            <person name="Bulgheresi S."/>
            <person name="Fussmann M."/>
            <person name="Herbold C."/>
            <person name="Seah B.K.B."/>
            <person name="Antony C.Paul."/>
            <person name="Liu D."/>
            <person name="Belitz A."/>
            <person name="Weber M."/>
        </authorList>
    </citation>
    <scope>NUCLEOTIDE SEQUENCE [LARGE SCALE GENOMIC DNA]</scope>
    <source>
        <strain evidence="12">G_D</strain>
    </source>
</reference>
<dbReference type="PRINTS" id="PR00463">
    <property type="entry name" value="EP450I"/>
</dbReference>
<dbReference type="InterPro" id="IPR001128">
    <property type="entry name" value="Cyt_P450"/>
</dbReference>
<evidence type="ECO:0000256" key="7">
    <source>
        <dbReference type="ARBA" id="ARBA00023004"/>
    </source>
</evidence>
<dbReference type="AlphaFoldDB" id="A0A1E2UPV6"/>
<name>A0A1E2UPV6_9GAMM</name>
<dbReference type="EMBL" id="LVJZ01000003">
    <property type="protein sequence ID" value="ODB96788.1"/>
    <property type="molecule type" value="Genomic_DNA"/>
</dbReference>
<evidence type="ECO:0000256" key="11">
    <source>
        <dbReference type="SAM" id="Phobius"/>
    </source>
</evidence>
<dbReference type="InterPro" id="IPR050665">
    <property type="entry name" value="Cytochrome_P450_Monooxygen"/>
</dbReference>
<gene>
    <name evidence="12" type="ORF">A3196_08490</name>
</gene>
<dbReference type="InterPro" id="IPR017972">
    <property type="entry name" value="Cyt_P450_CS"/>
</dbReference>
<comment type="caution">
    <text evidence="12">The sequence shown here is derived from an EMBL/GenBank/DDBJ whole genome shotgun (WGS) entry which is preliminary data.</text>
</comment>
<keyword evidence="13" id="KW-1185">Reference proteome</keyword>
<dbReference type="GO" id="GO:0005506">
    <property type="term" value="F:iron ion binding"/>
    <property type="evidence" value="ECO:0007669"/>
    <property type="project" value="InterPro"/>
</dbReference>
<dbReference type="GO" id="GO:0016705">
    <property type="term" value="F:oxidoreductase activity, acting on paired donors, with incorporation or reduction of molecular oxygen"/>
    <property type="evidence" value="ECO:0007669"/>
    <property type="project" value="InterPro"/>
</dbReference>
<keyword evidence="6 10" id="KW-0560">Oxidoreductase</keyword>
<dbReference type="InterPro" id="IPR036396">
    <property type="entry name" value="Cyt_P450_sf"/>
</dbReference>
<evidence type="ECO:0000256" key="2">
    <source>
        <dbReference type="ARBA" id="ARBA00022617"/>
    </source>
</evidence>
<evidence type="ECO:0000256" key="6">
    <source>
        <dbReference type="ARBA" id="ARBA00023002"/>
    </source>
</evidence>
<evidence type="ECO:0000256" key="3">
    <source>
        <dbReference type="ARBA" id="ARBA00022692"/>
    </source>
</evidence>
<sequence length="459" mass="51248">MNDSNTENPEILVPRVEPAPKPLRFPSNLIQLLSNNLKIIPAAAYREDVVIAPGPPRMAFVTGAEALKTVLQGKDDEFPRGQLSLDIQAPLFGNAMIQSHGGDWRWQRRLMAPLFRHEELLSYTDIMSGVAEDLIALWRKKPTTGVRPVNQDMMQATLAVISRTMLGGSSDKVRAVMEAGHAEYYRQINWWILYCMLRLPHGLPRPGGSAMRTHEKRLREAVRTLVHARREADLKGEDLLGRLLQSKHPETGLVMTEEQLVDNIIAFLVAGSDTTALALTWALYLIARSPRWAHRMRAEVERVAGDAPIGREHLSELVVVKQVLNETLRLFPTAPVTVRDTLRDVELGGVPISAGTIIIVPFYAIHRHQSFWRDPDRFDPARFAADAPDKPGRYHFLPFGAGPRICIGAAFSMIEATIMLAALVRAADFELTSGYEPQVTGQMFLTPGGDMPMRIRLRG</sequence>
<evidence type="ECO:0000313" key="12">
    <source>
        <dbReference type="EMBL" id="ODB96788.1"/>
    </source>
</evidence>
<dbReference type="SUPFAM" id="SSF48264">
    <property type="entry name" value="Cytochrome P450"/>
    <property type="match status" value="1"/>
</dbReference>
<dbReference type="Proteomes" id="UP000094849">
    <property type="component" value="Unassembled WGS sequence"/>
</dbReference>
<evidence type="ECO:0000256" key="1">
    <source>
        <dbReference type="ARBA" id="ARBA00004370"/>
    </source>
</evidence>
<dbReference type="GO" id="GO:0016020">
    <property type="term" value="C:membrane"/>
    <property type="evidence" value="ECO:0007669"/>
    <property type="project" value="UniProtKB-SubCell"/>
</dbReference>
<evidence type="ECO:0000256" key="4">
    <source>
        <dbReference type="ARBA" id="ARBA00022723"/>
    </source>
</evidence>
<evidence type="ECO:0000256" key="10">
    <source>
        <dbReference type="RuleBase" id="RU000461"/>
    </source>
</evidence>
<keyword evidence="10" id="KW-0503">Monooxygenase</keyword>